<evidence type="ECO:0000313" key="16">
    <source>
        <dbReference type="Proteomes" id="UP000612362"/>
    </source>
</evidence>
<organism evidence="15 16">
    <name type="scientific">Ktedonospora formicarum</name>
    <dbReference type="NCBI Taxonomy" id="2778364"/>
    <lineage>
        <taxon>Bacteria</taxon>
        <taxon>Bacillati</taxon>
        <taxon>Chloroflexota</taxon>
        <taxon>Ktedonobacteria</taxon>
        <taxon>Ktedonobacterales</taxon>
        <taxon>Ktedonobacteraceae</taxon>
        <taxon>Ktedonospora</taxon>
    </lineage>
</organism>
<evidence type="ECO:0000256" key="3">
    <source>
        <dbReference type="ARBA" id="ARBA00022516"/>
    </source>
</evidence>
<evidence type="ECO:0000256" key="6">
    <source>
        <dbReference type="ARBA" id="ARBA00022741"/>
    </source>
</evidence>
<dbReference type="GO" id="GO:0005886">
    <property type="term" value="C:plasma membrane"/>
    <property type="evidence" value="ECO:0007669"/>
    <property type="project" value="TreeGrafter"/>
</dbReference>
<keyword evidence="10" id="KW-0443">Lipid metabolism</keyword>
<dbReference type="Gene3D" id="2.60.200.40">
    <property type="match status" value="1"/>
</dbReference>
<sequence>MRAILIRNPTSGASPLANHTASEPQDNIEDHILETLKRLDIEPEVRYTSEEDPGEGIAREAARDAVELVIAAGGDGTLHSVATGLIGSNTVLGILPCGTMNNIARSLRINEDIETACETIAHGKTSRIDVGSINGHIFLEVAGIGLEAELFPAAEEIKSPGIRETWRGVLNGLKVLFTFKPERFKIRFDDGHTRTYRAIQISVCNSPFYGARFQFAPTAIMDDGYLNALIYQNFSKLEYILHAIAISQGRRVFAPKVKRRLIQTLAITSKAPVTVHADGEPLGTTPVNIHVVKGALHVRIPEQMAYSPNVAQYQTITSARRV</sequence>
<dbReference type="PANTHER" id="PTHR12358:SF106">
    <property type="entry name" value="LIPID KINASE YEGS"/>
    <property type="match status" value="1"/>
</dbReference>
<dbReference type="AlphaFoldDB" id="A0A8J3I153"/>
<keyword evidence="4" id="KW-0808">Transferase</keyword>
<dbReference type="GO" id="GO:0016301">
    <property type="term" value="F:kinase activity"/>
    <property type="evidence" value="ECO:0007669"/>
    <property type="project" value="UniProtKB-KW"/>
</dbReference>
<feature type="region of interest" description="Disordered" evidence="13">
    <location>
        <begin position="1"/>
        <end position="26"/>
    </location>
</feature>
<keyword evidence="16" id="KW-1185">Reference proteome</keyword>
<evidence type="ECO:0000256" key="2">
    <source>
        <dbReference type="ARBA" id="ARBA00005983"/>
    </source>
</evidence>
<dbReference type="Pfam" id="PF19279">
    <property type="entry name" value="YegS_C"/>
    <property type="match status" value="1"/>
</dbReference>
<evidence type="ECO:0000256" key="8">
    <source>
        <dbReference type="ARBA" id="ARBA00022840"/>
    </source>
</evidence>
<keyword evidence="3" id="KW-0444">Lipid biosynthesis</keyword>
<dbReference type="InterPro" id="IPR017438">
    <property type="entry name" value="ATP-NAD_kinase_N"/>
</dbReference>
<comment type="caution">
    <text evidence="15">The sequence shown here is derived from an EMBL/GenBank/DDBJ whole genome shotgun (WGS) entry which is preliminary data.</text>
</comment>
<evidence type="ECO:0000313" key="15">
    <source>
        <dbReference type="EMBL" id="GHO44880.1"/>
    </source>
</evidence>
<keyword evidence="7" id="KW-0418">Kinase</keyword>
<evidence type="ECO:0000256" key="5">
    <source>
        <dbReference type="ARBA" id="ARBA00022723"/>
    </source>
</evidence>
<dbReference type="InterPro" id="IPR001206">
    <property type="entry name" value="Diacylglycerol_kinase_cat_dom"/>
</dbReference>
<dbReference type="Proteomes" id="UP000612362">
    <property type="component" value="Unassembled WGS sequence"/>
</dbReference>
<evidence type="ECO:0000256" key="12">
    <source>
        <dbReference type="ARBA" id="ARBA00023264"/>
    </source>
</evidence>
<dbReference type="EMBL" id="BNJF01000001">
    <property type="protein sequence ID" value="GHO44880.1"/>
    <property type="molecule type" value="Genomic_DNA"/>
</dbReference>
<dbReference type="SUPFAM" id="SSF111331">
    <property type="entry name" value="NAD kinase/diacylglycerol kinase-like"/>
    <property type="match status" value="1"/>
</dbReference>
<dbReference type="SMART" id="SM00046">
    <property type="entry name" value="DAGKc"/>
    <property type="match status" value="1"/>
</dbReference>
<feature type="compositionally biased region" description="Polar residues" evidence="13">
    <location>
        <begin position="8"/>
        <end position="25"/>
    </location>
</feature>
<protein>
    <recommendedName>
        <fullName evidence="14">DAGKc domain-containing protein</fullName>
    </recommendedName>
</protein>
<comment type="cofactor">
    <cofactor evidence="1">
        <name>Mg(2+)</name>
        <dbReference type="ChEBI" id="CHEBI:18420"/>
    </cofactor>
</comment>
<keyword evidence="8" id="KW-0067">ATP-binding</keyword>
<evidence type="ECO:0000256" key="13">
    <source>
        <dbReference type="SAM" id="MobiDB-lite"/>
    </source>
</evidence>
<dbReference type="GO" id="GO:0008654">
    <property type="term" value="P:phospholipid biosynthetic process"/>
    <property type="evidence" value="ECO:0007669"/>
    <property type="project" value="UniProtKB-KW"/>
</dbReference>
<comment type="similarity">
    <text evidence="2">Belongs to the diacylglycerol/lipid kinase family.</text>
</comment>
<proteinExistence type="inferred from homology"/>
<dbReference type="InterPro" id="IPR005218">
    <property type="entry name" value="Diacylglycerol/lipid_kinase"/>
</dbReference>
<dbReference type="NCBIfam" id="TIGR00147">
    <property type="entry name" value="YegS/Rv2252/BmrU family lipid kinase"/>
    <property type="match status" value="1"/>
</dbReference>
<dbReference type="InterPro" id="IPR016064">
    <property type="entry name" value="NAD/diacylglycerol_kinase_sf"/>
</dbReference>
<dbReference type="InterPro" id="IPR045540">
    <property type="entry name" value="YegS/DAGK_C"/>
</dbReference>
<evidence type="ECO:0000256" key="1">
    <source>
        <dbReference type="ARBA" id="ARBA00001946"/>
    </source>
</evidence>
<keyword evidence="11" id="KW-0594">Phospholipid biosynthesis</keyword>
<keyword evidence="9" id="KW-0460">Magnesium</keyword>
<keyword evidence="12" id="KW-1208">Phospholipid metabolism</keyword>
<dbReference type="Pfam" id="PF00781">
    <property type="entry name" value="DAGK_cat"/>
    <property type="match status" value="1"/>
</dbReference>
<evidence type="ECO:0000256" key="9">
    <source>
        <dbReference type="ARBA" id="ARBA00022842"/>
    </source>
</evidence>
<evidence type="ECO:0000256" key="11">
    <source>
        <dbReference type="ARBA" id="ARBA00023209"/>
    </source>
</evidence>
<keyword evidence="6" id="KW-0547">Nucleotide-binding</keyword>
<name>A0A8J3I153_9CHLR</name>
<reference evidence="15" key="1">
    <citation type="submission" date="2020-10" db="EMBL/GenBank/DDBJ databases">
        <title>Taxonomic study of unclassified bacteria belonging to the class Ktedonobacteria.</title>
        <authorList>
            <person name="Yabe S."/>
            <person name="Wang C.M."/>
            <person name="Zheng Y."/>
            <person name="Sakai Y."/>
            <person name="Cavaletti L."/>
            <person name="Monciardini P."/>
            <person name="Donadio S."/>
        </authorList>
    </citation>
    <scope>NUCLEOTIDE SEQUENCE</scope>
    <source>
        <strain evidence="15">SOSP1-1</strain>
    </source>
</reference>
<evidence type="ECO:0000256" key="10">
    <source>
        <dbReference type="ARBA" id="ARBA00023098"/>
    </source>
</evidence>
<dbReference type="Gene3D" id="3.40.50.10330">
    <property type="entry name" value="Probable inorganic polyphosphate/atp-NAD kinase, domain 1"/>
    <property type="match status" value="1"/>
</dbReference>
<evidence type="ECO:0000256" key="4">
    <source>
        <dbReference type="ARBA" id="ARBA00022679"/>
    </source>
</evidence>
<gene>
    <name evidence="15" type="ORF">KSX_30430</name>
</gene>
<evidence type="ECO:0000259" key="14">
    <source>
        <dbReference type="PROSITE" id="PS50146"/>
    </source>
</evidence>
<feature type="domain" description="DAGKc" evidence="14">
    <location>
        <begin position="1"/>
        <end position="137"/>
    </location>
</feature>
<dbReference type="InterPro" id="IPR050187">
    <property type="entry name" value="Lipid_Phosphate_FormReg"/>
</dbReference>
<dbReference type="RefSeq" id="WP_220194245.1">
    <property type="nucleotide sequence ID" value="NZ_BNJF01000001.1"/>
</dbReference>
<accession>A0A8J3I153</accession>
<keyword evidence="5" id="KW-0479">Metal-binding</keyword>
<evidence type="ECO:0000256" key="7">
    <source>
        <dbReference type="ARBA" id="ARBA00022777"/>
    </source>
</evidence>
<dbReference type="PANTHER" id="PTHR12358">
    <property type="entry name" value="SPHINGOSINE KINASE"/>
    <property type="match status" value="1"/>
</dbReference>
<dbReference type="GO" id="GO:0005524">
    <property type="term" value="F:ATP binding"/>
    <property type="evidence" value="ECO:0007669"/>
    <property type="project" value="UniProtKB-KW"/>
</dbReference>
<dbReference type="PROSITE" id="PS50146">
    <property type="entry name" value="DAGK"/>
    <property type="match status" value="1"/>
</dbReference>
<dbReference type="GO" id="GO:0046872">
    <property type="term" value="F:metal ion binding"/>
    <property type="evidence" value="ECO:0007669"/>
    <property type="project" value="UniProtKB-KW"/>
</dbReference>